<feature type="domain" description="EAL" evidence="1">
    <location>
        <begin position="1"/>
        <end position="102"/>
    </location>
</feature>
<dbReference type="EMBL" id="LR796639">
    <property type="protein sequence ID" value="CAB4155378.1"/>
    <property type="molecule type" value="Genomic_DNA"/>
</dbReference>
<sequence>MTTKLKYEGPKVSFKHYGSTYVVLTFLKMKKCPVDPKSIAECFKGYFRKASDATKTLNILERNGCATKDESGQWQVTQKGLEVVHHVGRARPESVLIRGFGM</sequence>
<accession>A0A6J5NEE2</accession>
<dbReference type="PROSITE" id="PS50883">
    <property type="entry name" value="EAL"/>
    <property type="match status" value="1"/>
</dbReference>
<gene>
    <name evidence="2" type="ORF">UFOVP658_5</name>
</gene>
<reference evidence="2" key="1">
    <citation type="submission" date="2020-04" db="EMBL/GenBank/DDBJ databases">
        <authorList>
            <person name="Chiriac C."/>
            <person name="Salcher M."/>
            <person name="Ghai R."/>
            <person name="Kavagutti S V."/>
        </authorList>
    </citation>
    <scope>NUCLEOTIDE SEQUENCE</scope>
</reference>
<evidence type="ECO:0000313" key="2">
    <source>
        <dbReference type="EMBL" id="CAB4155378.1"/>
    </source>
</evidence>
<proteinExistence type="predicted"/>
<protein>
    <recommendedName>
        <fullName evidence="1">EAL domain-containing protein</fullName>
    </recommendedName>
</protein>
<evidence type="ECO:0000259" key="1">
    <source>
        <dbReference type="PROSITE" id="PS50883"/>
    </source>
</evidence>
<name>A0A6J5NEE2_9CAUD</name>
<dbReference type="InterPro" id="IPR001633">
    <property type="entry name" value="EAL_dom"/>
</dbReference>
<organism evidence="2">
    <name type="scientific">uncultured Caudovirales phage</name>
    <dbReference type="NCBI Taxonomy" id="2100421"/>
    <lineage>
        <taxon>Viruses</taxon>
        <taxon>Duplodnaviria</taxon>
        <taxon>Heunggongvirae</taxon>
        <taxon>Uroviricota</taxon>
        <taxon>Caudoviricetes</taxon>
        <taxon>Peduoviridae</taxon>
        <taxon>Maltschvirus</taxon>
        <taxon>Maltschvirus maltsch</taxon>
    </lineage>
</organism>